<feature type="signal peptide" evidence="1">
    <location>
        <begin position="1"/>
        <end position="30"/>
    </location>
</feature>
<dbReference type="Pfam" id="PF17892">
    <property type="entry name" value="Cadherin_5"/>
    <property type="match status" value="1"/>
</dbReference>
<organism evidence="4 5">
    <name type="scientific">Luteolibacter ambystomatis</name>
    <dbReference type="NCBI Taxonomy" id="2824561"/>
    <lineage>
        <taxon>Bacteria</taxon>
        <taxon>Pseudomonadati</taxon>
        <taxon>Verrucomicrobiota</taxon>
        <taxon>Verrucomicrobiia</taxon>
        <taxon>Verrucomicrobiales</taxon>
        <taxon>Verrucomicrobiaceae</taxon>
        <taxon>Luteolibacter</taxon>
    </lineage>
</organism>
<evidence type="ECO:0000256" key="1">
    <source>
        <dbReference type="SAM" id="SignalP"/>
    </source>
</evidence>
<dbReference type="Gene3D" id="3.40.390.10">
    <property type="entry name" value="Collagenase (Catalytic Domain)"/>
    <property type="match status" value="1"/>
</dbReference>
<dbReference type="InterPro" id="IPR041690">
    <property type="entry name" value="Cadherin_5"/>
</dbReference>
<proteinExistence type="predicted"/>
<dbReference type="InterPro" id="IPR015919">
    <property type="entry name" value="Cadherin-like_sf"/>
</dbReference>
<dbReference type="InterPro" id="IPR047589">
    <property type="entry name" value="DUF11_rpt"/>
</dbReference>
<evidence type="ECO:0000259" key="2">
    <source>
        <dbReference type="Pfam" id="PF01345"/>
    </source>
</evidence>
<dbReference type="SUPFAM" id="SSF51126">
    <property type="entry name" value="Pectin lyase-like"/>
    <property type="match status" value="1"/>
</dbReference>
<dbReference type="RefSeq" id="WP_211632729.1">
    <property type="nucleotide sequence ID" value="NZ_CP073100.1"/>
</dbReference>
<feature type="domain" description="DUF11" evidence="2">
    <location>
        <begin position="3069"/>
        <end position="3191"/>
    </location>
</feature>
<name>A0A975J167_9BACT</name>
<protein>
    <submittedName>
        <fullName evidence="4">DUF11 domain-containing protein</fullName>
    </submittedName>
</protein>
<dbReference type="InterPro" id="IPR013783">
    <property type="entry name" value="Ig-like_fold"/>
</dbReference>
<feature type="domain" description="Cadherin-like" evidence="3">
    <location>
        <begin position="98"/>
        <end position="187"/>
    </location>
</feature>
<feature type="domain" description="DUF11" evidence="2">
    <location>
        <begin position="3201"/>
        <end position="3325"/>
    </location>
</feature>
<dbReference type="InterPro" id="IPR006626">
    <property type="entry name" value="PbH1"/>
</dbReference>
<dbReference type="SMART" id="SM00710">
    <property type="entry name" value="PbH1"/>
    <property type="match status" value="11"/>
</dbReference>
<keyword evidence="5" id="KW-1185">Reference proteome</keyword>
<dbReference type="InterPro" id="IPR024079">
    <property type="entry name" value="MetalloPept_cat_dom_sf"/>
</dbReference>
<gene>
    <name evidence="4" type="ORF">KBB96_04375</name>
</gene>
<feature type="domain" description="DUF11" evidence="2">
    <location>
        <begin position="2936"/>
        <end position="3059"/>
    </location>
</feature>
<sequence>MTPMLRLPRAAVLSAIAALTVPGLVGTLHAAPVVSATKDDGVPQTTRKKPGETITYTNTITNSGDATANGVSFSDPDVPGTTLSVSPKVTPIAFDDAYTLEGNTPLAVNAAAGVLANDSDPDGTQAGLTAVGLDVTGTQGAVVLNADGSFTFTPNVGYSGTTSFKYLAHDPQGLDSLVTGTVTLTVTAPIWWVNSAAAGGGNGTYDLPFQTVAAASTAHQANQKVFVYESGTAYTSGITLKNGAILIGEGDGITVNGITIAAGTAPTINNSGGTVVTLGTGNTIKGVILGTSNLALSGASYGTLTVSNTTINNSAGAAISLNGGGGTLVFMSVTSGGGTNGVSLTSLTGGSVTINGGAISGASGAAFSISGGLETTTYNGTITQNNAAAAVSVINRNSGSPGAVSFGGAITASSSTATAINLTGNSNGTVAFTGGLDLTTTSGVGFNATGGGTVSATQNNSTIVNKITTQTGTALNVANTNIGASNLTFRSINAGTAGSGPANGIVLNATGTNGGLTVTGLSNALASGGTIQKTTGTAVALTSTKNLSLACMDIKTSSTFGIQAGTIGGSSTTGGVNGLTLDRCRITANGTTNTHDGVQLYDLSGAVTFNLTNVTGSQVNNVRITNRSTETISNLTVTNCDFSTNNATNGNTLFLLEIHGGTLTTGNISNSTFSGSKGTGLNITTANAGTSSGTISNLVVGGAVGSGNTFSNSNNHIDIDTSQDSNLTVKVQNNGSAGTPMTGSASHAINFFTAPATTSGSLNARVEGNYVGNVGSAGSGSTTGNGIRVNMNGATNSKVLLNGNMVRQCPNGRGIEVIGRNGSGNLDVTLTNNDCNPNDTSGFPLAGIFVQSHETAVGSSTHFKVRSDIRGNTVPAGVPSGELVGGYIALLESQASGNSSQHELVGSGATTSAYLAANNTGSAAANAGVSFIAGPINTPPLLFAQGGVEHSVEADVSPVVAAADTAAPVIVNTVRAPVSAAAATQRTRTVLEQSQLDSLVAAATKRWEASGLTLEQKVILKGLAFEASDLPGARLGEAGGNLIRVGRDPGGDGWFIDPSPMSDEAFSSEVIGTRRYTAPDHAAAGRIDLLTTLMHEMGHALGLEDSYAAADRDNLMYGFLTKGERRLPAVGQAIGAKPHEDGVSHFLTSSVSIGALPAGKKVAVIYSVTVDAGISTSSISSQGSVSGSNFATASTQDTGVGSPGSGPTVTLIGVPPVITSANATTFKVGTAGSFSFTATGIPGPITFSTLSTLPSGVTLASNGTLSGTPAAGSGGVYTLSVTATNAVSPDATQTFTLTVNEAPVITSANSTTFTAGSAGTFTVTTGHIYPTAVTLSSTGTLPSGVTFTDNGNGTATLAGTPSASAGGSYPLSITANNGITPNGTQSFTLTVNQAPAITSANATTFTVGSAGSFTVTTTGFPNAAISKTGTLPGGVTLTDNGNGTATLSGTPNAGTGGTYSLTISASNGVGSTANQSFTLTVNQAPAITSANATAFSVGSAGSFTVTTTGFPSGATMVIGGTGTLPSGVTFVDNGNGTATLSGTPAAATGGTYPLTITANNGVGTQASQSFTLTVNQAPAITSADNTAFTATIAGSFTVTTTGFPSGATMVIGETGSLPSGVTFVDNHDGTATLSGTPGSLTAGTYPLTITANNGVSPAASQSFTLLVKPPVDHFTVSAPANATAGTAVNVTVTALDASNAPVPNYQGTVHFTSTDVQAGLPANYTFTAGDNGSHTFSVTLKTAGTQTVSVNDTVTTSAAGTSGNITVGAGADAKLVFVVQPSTTVAGVAISPAVTVQVQDAYGNNTTGTPNVTVALGNAGVATLGGTLTNAAVGGVATFNNLTVDKVGTTYNLGATSGALTGATSNNFTITPAAATHYAVSAPGSATAGTAFNVTVTALDAFNNTATGYAGTVHFTSSDAAATLPADGTLTSGVGTFSATLKTAGSRTITATDTVTGSITGTSNSITVGAGADAKLVFVQQPSTTVAGVSITPAVTVQIQDTFGNPTASTSNVTVALGNAGSATLSGTLTKAAVAGVATFNNLSVDKVGTTYNLGATSGALTGATSNNFTITPAAATHYTVSAPGSATAGTAFNVTVTALDAFNNTATGYAGTVHFTSSDAAATLPADGTLTSGVGTFSATLRTAGSRTITATDTVTGSITGTSSGITVTAGADAKLAFVQQPSTTVAGVSITPVVTVQIQDTFGNPTASTANVTVALGNAGGATLSGTLTKAAVAGVATFNNLSVDKVGTTYNLGATSGALTGATSNNFTITPAAATHYTVSAPGSATAGTAFNVTVTALDQFNNTATGYAGTVHFTSSDAAATLPADTTLTSGVGTFSATLRTAGSRTITATDTVTGSITGTSASITVNPAAATHYAVSAPGSATAGTAFNVTVTALDQFNNTATGYAGTVHFTSSDAQAVLPANSTLTSGVGTFSATLKTAGSRTITATDTVTGSITGTSAGITVTAGADAKLVFVQQPSTTVAGVSIAPAVTVQIQDTFGNPTSSTSNVTVALGNAGGATLSGTLTKAAVAGVATFNNLSVDKVGTTYNLGATSGALTGATSNNFTITPAAATHYTVSAPANATAGTAFNVTVTALDQFNNTATGYAGTVHFTSSDAPATLPANSTLTNGVGTFSATLKTGGNQTITATDTVTSSITGTSGNINVDPRSDLAVTVTDSPDPVFAGNNITYTINVVNNGPSAAASVSLSDTLPAGTTFVSFTAPGGWTPSTPAINGTGTVTVTKSSVAPAETASFTLVVKVAASVLSGTVISDTASITTSTTELNTGNNSATTTTTVTANADLAVTVTDAPDPVTAGQNLTYTISYANAGPSDAATVTVSDTLPAGTTFVSSTSPGGWSATTPVVGSAGTVTFTSASIASGGSGLFTIVVKVAPSVASGTVISNTATITSASTDPNSGNNSATATTTVTRSADLALTATATPDPVNATQNATYTIDVINNGPSDAANALVTFPFPANVTFVSASTPAGWTKTSTNNVGDATGTVTYTATSVAASATAQFVVVLKVNATAPNNSHLDNTITVSAVTTDPTPGNNSASPSPLVKSGADLAISGSASTPAVAGSDITYTFTATNNGPLDADSAVVTSVLPVGTTFVSAVTPSGWTLAGSSPAVGSNGTVTFTRPLLANGATADFTVVAHINANVASGTALHNGIAAASSTLDIFPLNSSASLDSTVVTRADLAVTLVGAPDPVLANDNLTYTITVANNGPSDATGVSVSLPLASSTTFTSATGAGWSISSPAVDSTGTVTFSGGAITHGSSAILTVVTTVASGTSNGSTISATATASGGSDLDPNLGNNSATETVEVGTVDPTVLQLATTGTLNRQTGLFELNVKVTNTTPHAINGFRLHVDYSAYLAAFPSLRLWNATSLTPSPYVDYPYPVAIDGVVNVKLVFYTSTRTFPVQFSPILTVEKLPTSQTSDTNGAGVQATAKKLLDGTVLIEFPSVVGHWYRVRYSSDMVHWNDCPVPLQAGGSKTQWIDSGAPFTNISPADPSVTSRFYIVNEIPAP</sequence>
<dbReference type="InterPro" id="IPR011050">
    <property type="entry name" value="Pectin_lyase_fold/virulence"/>
</dbReference>
<dbReference type="Proteomes" id="UP000676169">
    <property type="component" value="Chromosome"/>
</dbReference>
<dbReference type="GO" id="GO:0005509">
    <property type="term" value="F:calcium ion binding"/>
    <property type="evidence" value="ECO:0007669"/>
    <property type="project" value="InterPro"/>
</dbReference>
<keyword evidence="1" id="KW-0732">Signal</keyword>
<dbReference type="InterPro" id="IPR051172">
    <property type="entry name" value="Chlamydia_OmcB"/>
</dbReference>
<dbReference type="GO" id="GO:0016020">
    <property type="term" value="C:membrane"/>
    <property type="evidence" value="ECO:0007669"/>
    <property type="project" value="InterPro"/>
</dbReference>
<dbReference type="SUPFAM" id="SSF55486">
    <property type="entry name" value="Metalloproteases ('zincins'), catalytic domain"/>
    <property type="match status" value="1"/>
</dbReference>
<accession>A0A975J167</accession>
<dbReference type="Pfam" id="PF05345">
    <property type="entry name" value="He_PIG"/>
    <property type="match status" value="5"/>
</dbReference>
<dbReference type="Gene3D" id="2.60.40.10">
    <property type="entry name" value="Immunoglobulins"/>
    <property type="match status" value="8"/>
</dbReference>
<dbReference type="PANTHER" id="PTHR34819:SF3">
    <property type="entry name" value="CELL SURFACE PROTEIN"/>
    <property type="match status" value="1"/>
</dbReference>
<reference evidence="4" key="1">
    <citation type="submission" date="2021-04" db="EMBL/GenBank/DDBJ databases">
        <title>Luteolibacter sp. 32A isolated from the skin of an Anderson's salamander (Ambystoma andersonii).</title>
        <authorList>
            <person name="Spergser J."/>
            <person name="Busse H.-J."/>
        </authorList>
    </citation>
    <scope>NUCLEOTIDE SEQUENCE</scope>
    <source>
        <strain evidence="4">32A</strain>
    </source>
</reference>
<dbReference type="GO" id="GO:0008237">
    <property type="term" value="F:metallopeptidase activity"/>
    <property type="evidence" value="ECO:0007669"/>
    <property type="project" value="InterPro"/>
</dbReference>
<evidence type="ECO:0000313" key="5">
    <source>
        <dbReference type="Proteomes" id="UP000676169"/>
    </source>
</evidence>
<feature type="chain" id="PRO_5038090222" evidence="1">
    <location>
        <begin position="31"/>
        <end position="3529"/>
    </location>
</feature>
<dbReference type="SUPFAM" id="SSF49313">
    <property type="entry name" value="Cadherin-like"/>
    <property type="match status" value="5"/>
</dbReference>
<dbReference type="Pfam" id="PF01345">
    <property type="entry name" value="DUF11"/>
    <property type="match status" value="5"/>
</dbReference>
<dbReference type="EMBL" id="CP073100">
    <property type="protein sequence ID" value="QUE52130.1"/>
    <property type="molecule type" value="Genomic_DNA"/>
</dbReference>
<evidence type="ECO:0000313" key="4">
    <source>
        <dbReference type="EMBL" id="QUE52130.1"/>
    </source>
</evidence>
<dbReference type="KEGG" id="lamb:KBB96_04375"/>
<dbReference type="PANTHER" id="PTHR34819">
    <property type="entry name" value="LARGE CYSTEINE-RICH PERIPLASMIC PROTEIN OMCB"/>
    <property type="match status" value="1"/>
</dbReference>
<dbReference type="InterPro" id="IPR001434">
    <property type="entry name" value="OmcB-like_DUF11"/>
</dbReference>
<evidence type="ECO:0000259" key="3">
    <source>
        <dbReference type="Pfam" id="PF17892"/>
    </source>
</evidence>
<dbReference type="NCBIfam" id="TIGR01451">
    <property type="entry name" value="B_ant_repeat"/>
    <property type="match status" value="6"/>
</dbReference>
<feature type="domain" description="DUF11" evidence="2">
    <location>
        <begin position="2674"/>
        <end position="2797"/>
    </location>
</feature>
<feature type="domain" description="DUF11" evidence="2">
    <location>
        <begin position="2805"/>
        <end position="2928"/>
    </location>
</feature>